<dbReference type="EMBL" id="JALJOQ010000001">
    <property type="protein sequence ID" value="KAK9815159.1"/>
    <property type="molecule type" value="Genomic_DNA"/>
</dbReference>
<dbReference type="InterPro" id="IPR036047">
    <property type="entry name" value="F-box-like_dom_sf"/>
</dbReference>
<reference evidence="2 3" key="1">
    <citation type="journal article" date="2024" name="Nat. Commun.">
        <title>Phylogenomics reveals the evolutionary origins of lichenization in chlorophyte algae.</title>
        <authorList>
            <person name="Puginier C."/>
            <person name="Libourel C."/>
            <person name="Otte J."/>
            <person name="Skaloud P."/>
            <person name="Haon M."/>
            <person name="Grisel S."/>
            <person name="Petersen M."/>
            <person name="Berrin J.G."/>
            <person name="Delaux P.M."/>
            <person name="Dal Grande F."/>
            <person name="Keller J."/>
        </authorList>
    </citation>
    <scope>NUCLEOTIDE SEQUENCE [LARGE SCALE GENOMIC DNA]</scope>
    <source>
        <strain evidence="2 3">SAG 2036</strain>
    </source>
</reference>
<evidence type="ECO:0000313" key="3">
    <source>
        <dbReference type="Proteomes" id="UP001465755"/>
    </source>
</evidence>
<dbReference type="AlphaFoldDB" id="A0AAW1Q4M6"/>
<proteinExistence type="predicted"/>
<dbReference type="InterPro" id="IPR001810">
    <property type="entry name" value="F-box_dom"/>
</dbReference>
<dbReference type="Gene3D" id="1.20.1280.50">
    <property type="match status" value="1"/>
</dbReference>
<evidence type="ECO:0000259" key="1">
    <source>
        <dbReference type="PROSITE" id="PS50181"/>
    </source>
</evidence>
<evidence type="ECO:0000313" key="2">
    <source>
        <dbReference type="EMBL" id="KAK9815159.1"/>
    </source>
</evidence>
<feature type="domain" description="F-box" evidence="1">
    <location>
        <begin position="9"/>
        <end position="58"/>
    </location>
</feature>
<organism evidence="2 3">
    <name type="scientific">Symbiochloris irregularis</name>
    <dbReference type="NCBI Taxonomy" id="706552"/>
    <lineage>
        <taxon>Eukaryota</taxon>
        <taxon>Viridiplantae</taxon>
        <taxon>Chlorophyta</taxon>
        <taxon>core chlorophytes</taxon>
        <taxon>Trebouxiophyceae</taxon>
        <taxon>Trebouxiales</taxon>
        <taxon>Trebouxiaceae</taxon>
        <taxon>Symbiochloris</taxon>
    </lineage>
</organism>
<sequence length="180" mass="20386">MQSPAQRSRPDWRQLPSELLLRIFGSSPLRHLLQAELCCRSWFQVLRCPQGSTVWGDLTIKLDVLRDRISRDGRPASESQLYLRTCRWLKAHASGIASLTITASELEDEDEDEQDNDAQLRNFAEIKKLRAGFAVLVAAFSRLSVDLHVNFDYRDRALQGSWAPHKSDLPASAAPQVCQL</sequence>
<comment type="caution">
    <text evidence="2">The sequence shown here is derived from an EMBL/GenBank/DDBJ whole genome shotgun (WGS) entry which is preliminary data.</text>
</comment>
<dbReference type="SUPFAM" id="SSF81383">
    <property type="entry name" value="F-box domain"/>
    <property type="match status" value="1"/>
</dbReference>
<dbReference type="Proteomes" id="UP001465755">
    <property type="component" value="Unassembled WGS sequence"/>
</dbReference>
<gene>
    <name evidence="2" type="ORF">WJX73_009164</name>
</gene>
<dbReference type="Pfam" id="PF12937">
    <property type="entry name" value="F-box-like"/>
    <property type="match status" value="1"/>
</dbReference>
<dbReference type="PROSITE" id="PS50181">
    <property type="entry name" value="FBOX"/>
    <property type="match status" value="1"/>
</dbReference>
<protein>
    <recommendedName>
        <fullName evidence="1">F-box domain-containing protein</fullName>
    </recommendedName>
</protein>
<name>A0AAW1Q4M6_9CHLO</name>
<keyword evidence="3" id="KW-1185">Reference proteome</keyword>
<accession>A0AAW1Q4M6</accession>